<keyword evidence="2" id="KW-1185">Reference proteome</keyword>
<dbReference type="PANTHER" id="PTHR46211:SF1">
    <property type="entry name" value="GLYCEROPHOSPHODIESTER PHOSPHODIESTERASE, CYTOPLASMIC"/>
    <property type="match status" value="1"/>
</dbReference>
<protein>
    <submittedName>
        <fullName evidence="1">Glycerophosphodiester phosphodiesterase family protein</fullName>
    </submittedName>
</protein>
<proteinExistence type="predicted"/>
<dbReference type="InterPro" id="IPR017946">
    <property type="entry name" value="PLC-like_Pdiesterase_TIM-brl"/>
</dbReference>
<dbReference type="PROSITE" id="PS51704">
    <property type="entry name" value="GP_PDE"/>
    <property type="match status" value="1"/>
</dbReference>
<sequence length="239" mass="27117">MKVFAHRGASGHAPENTLLAIEMAINMQVDAIEIDVHKVEQELVVIHNRHLHHTTNGQGRIAEKQFYEIRTLDAGGGQQIPTLWEVLALVNGQCGLNIELKTENIVESVFRQLQKAVSELNFQREQFLISSFNHHLLNEFKLKHPDWQIGALTASLPLEYAMFAEKLSAYSVHIDVDFVNQTFVDDAHARGLKVFVYTVDDEDDIEDLLHMGVDGIFSNFPTRSMIRIAHLKLNEKPAQ</sequence>
<accession>A0ABV2BW67</accession>
<dbReference type="EMBL" id="JBEVCJ010000018">
    <property type="protein sequence ID" value="MET1256182.1"/>
    <property type="molecule type" value="Genomic_DNA"/>
</dbReference>
<name>A0ABV2BW67_9GAMM</name>
<dbReference type="InterPro" id="IPR030395">
    <property type="entry name" value="GP_PDE_dom"/>
</dbReference>
<dbReference type="PANTHER" id="PTHR46211">
    <property type="entry name" value="GLYCEROPHOSPHORYL DIESTER PHOSPHODIESTERASE"/>
    <property type="match status" value="1"/>
</dbReference>
<dbReference type="SUPFAM" id="SSF51695">
    <property type="entry name" value="PLC-like phosphodiesterases"/>
    <property type="match status" value="1"/>
</dbReference>
<gene>
    <name evidence="1" type="ORF">ABVT43_13665</name>
</gene>
<reference evidence="1 2" key="1">
    <citation type="submission" date="2024-06" db="EMBL/GenBank/DDBJ databases">
        <authorList>
            <person name="Li F."/>
        </authorList>
    </citation>
    <scope>NUCLEOTIDE SEQUENCE [LARGE SCALE GENOMIC DNA]</scope>
    <source>
        <strain evidence="1 2">GXAS 311</strain>
    </source>
</reference>
<comment type="caution">
    <text evidence="1">The sequence shown here is derived from an EMBL/GenBank/DDBJ whole genome shotgun (WGS) entry which is preliminary data.</text>
</comment>
<dbReference type="Proteomes" id="UP001548189">
    <property type="component" value="Unassembled WGS sequence"/>
</dbReference>
<evidence type="ECO:0000313" key="2">
    <source>
        <dbReference type="Proteomes" id="UP001548189"/>
    </source>
</evidence>
<dbReference type="Pfam" id="PF03009">
    <property type="entry name" value="GDPD"/>
    <property type="match status" value="1"/>
</dbReference>
<evidence type="ECO:0000313" key="1">
    <source>
        <dbReference type="EMBL" id="MET1256182.1"/>
    </source>
</evidence>
<dbReference type="Gene3D" id="3.20.20.190">
    <property type="entry name" value="Phosphatidylinositol (PI) phosphodiesterase"/>
    <property type="match status" value="1"/>
</dbReference>
<organism evidence="1 2">
    <name type="scientific">Aliikangiella maris</name>
    <dbReference type="NCBI Taxonomy" id="3162458"/>
    <lineage>
        <taxon>Bacteria</taxon>
        <taxon>Pseudomonadati</taxon>
        <taxon>Pseudomonadota</taxon>
        <taxon>Gammaproteobacteria</taxon>
        <taxon>Oceanospirillales</taxon>
        <taxon>Pleioneaceae</taxon>
        <taxon>Aliikangiella</taxon>
    </lineage>
</organism>